<dbReference type="GO" id="GO:0004386">
    <property type="term" value="F:helicase activity"/>
    <property type="evidence" value="ECO:0007669"/>
    <property type="project" value="UniProtKB-KW"/>
</dbReference>
<dbReference type="Pfam" id="PF04851">
    <property type="entry name" value="ResIII"/>
    <property type="match status" value="1"/>
</dbReference>
<dbReference type="GO" id="GO:0005524">
    <property type="term" value="F:ATP binding"/>
    <property type="evidence" value="ECO:0007669"/>
    <property type="project" value="InterPro"/>
</dbReference>
<dbReference type="InterPro" id="IPR014001">
    <property type="entry name" value="Helicase_ATP-bd"/>
</dbReference>
<dbReference type="EMBL" id="AEXO01000106">
    <property type="protein sequence ID" value="EGC85154.1"/>
    <property type="molecule type" value="Genomic_DNA"/>
</dbReference>
<dbReference type="InterPro" id="IPR001650">
    <property type="entry name" value="Helicase_C-like"/>
</dbReference>
<dbReference type="AlphaFoldDB" id="F0HAK8"/>
<reference evidence="3 4" key="1">
    <citation type="submission" date="2011-02" db="EMBL/GenBank/DDBJ databases">
        <authorList>
            <person name="Durkin A.S."/>
            <person name="Madupu R."/>
            <person name="Torralba M."/>
            <person name="Gillis M."/>
            <person name="Methe B."/>
            <person name="Sutton G."/>
            <person name="Nelson K.E."/>
        </authorList>
    </citation>
    <scope>NUCLEOTIDE SEQUENCE [LARGE SCALE GENOMIC DNA]</scope>
    <source>
        <strain evidence="3 4">CRIS 18C-A</strain>
    </source>
</reference>
<comment type="caution">
    <text evidence="3">The sequence shown here is derived from an EMBL/GenBank/DDBJ whole genome shotgun (WGS) entry which is preliminary data.</text>
</comment>
<dbReference type="PROSITE" id="PS51192">
    <property type="entry name" value="HELICASE_ATP_BIND_1"/>
    <property type="match status" value="1"/>
</dbReference>
<keyword evidence="3" id="KW-0067">ATP-binding</keyword>
<accession>F0HAK8</accession>
<keyword evidence="3" id="KW-0378">Hydrolase</keyword>
<dbReference type="GO" id="GO:0005829">
    <property type="term" value="C:cytosol"/>
    <property type="evidence" value="ECO:0007669"/>
    <property type="project" value="TreeGrafter"/>
</dbReference>
<feature type="domain" description="Helicase ATP-binding" evidence="1">
    <location>
        <begin position="302"/>
        <end position="479"/>
    </location>
</feature>
<dbReference type="GO" id="GO:0003677">
    <property type="term" value="F:DNA binding"/>
    <property type="evidence" value="ECO:0007669"/>
    <property type="project" value="InterPro"/>
</dbReference>
<sequence>MLMLKTNVLWPSSRRFKSRTEWEPIGFFSEALCNSVQFDLKLGFFSSSAINTLSDSFAAFLYNGGRMRLIINDILSEEDKDAIMVGESDASIPFFNLQNIGDIKKTLSERDCHFFECLAWLIRNERIEFKIIAPKNGMGIAHSKCGVVFDGLNKVAFDGSCNFSRTALIANIESLTAFCDWDGKGDVYKIEDIAQDFENTFAGHDNTVTYLDANKVKSAITEHFLSKDMKELLDDERRIVKQRLQEGSALPDSICRVLLRASNKVNNIIEQLSTTNVGKISDTEEPRFPFGKPREYQEQAYENWKANKQKGLFAMATGTGKTLAALNCLLQIYQKFQFYKAVILVPTITLVDQWEKECEKFHFSNIVKVSSKNHNWKDEIDNIKSKEELNLSGKEPSYIIIATYASFARENTFRELVGFNKKACKQILLIADEAHNMGAGRILDRLGGVKFLRRIGLSATPERQFDERGNREVMHFFGAEEHYTFEFSMQDAIDHNPPYLCRYYYYPHIVRLADDEMSEYMKISLKLAKLYNYDKNTFPQGDEILMRLLLKRKRIVHKARNKKEVFRSILNERYEEKGNLKYTLVYVPEGSRTDDNNADMFDGNDSLPDDAETDQLIDDYTQIVREVSETTTVKKFVAGMKRRNEILSDFATGKLEVLTSMKCLDEGVDVPRSELAIFCASTGNPRQFIQRRGRILRLHPDKRYSYIHDLVVVPEVNSAADNYKMERNLLLGEIRRVRDFARLSENADYAYNELDQVLSYYQIPLL</sequence>
<dbReference type="PANTHER" id="PTHR47396:SF1">
    <property type="entry name" value="ATP-DEPENDENT HELICASE IRC3-RELATED"/>
    <property type="match status" value="1"/>
</dbReference>
<dbReference type="InterPro" id="IPR027417">
    <property type="entry name" value="P-loop_NTPase"/>
</dbReference>
<dbReference type="Gene3D" id="3.40.50.300">
    <property type="entry name" value="P-loop containing nucleotide triphosphate hydrolases"/>
    <property type="match status" value="2"/>
</dbReference>
<proteinExistence type="predicted"/>
<organism evidence="3 4">
    <name type="scientific">Prevotella denticola CRIS 18C-A</name>
    <dbReference type="NCBI Taxonomy" id="944557"/>
    <lineage>
        <taxon>Bacteria</taxon>
        <taxon>Pseudomonadati</taxon>
        <taxon>Bacteroidota</taxon>
        <taxon>Bacteroidia</taxon>
        <taxon>Bacteroidales</taxon>
        <taxon>Prevotellaceae</taxon>
        <taxon>Prevotella</taxon>
    </lineage>
</organism>
<dbReference type="Pfam" id="PF00271">
    <property type="entry name" value="Helicase_C"/>
    <property type="match status" value="1"/>
</dbReference>
<dbReference type="PROSITE" id="PS51194">
    <property type="entry name" value="HELICASE_CTER"/>
    <property type="match status" value="1"/>
</dbReference>
<dbReference type="PANTHER" id="PTHR47396">
    <property type="entry name" value="TYPE I RESTRICTION ENZYME ECOKI R PROTEIN"/>
    <property type="match status" value="1"/>
</dbReference>
<keyword evidence="3" id="KW-0547">Nucleotide-binding</keyword>
<dbReference type="InterPro" id="IPR006935">
    <property type="entry name" value="Helicase/UvrB_N"/>
</dbReference>
<feature type="domain" description="Helicase C-terminal" evidence="2">
    <location>
        <begin position="579"/>
        <end position="755"/>
    </location>
</feature>
<dbReference type="InterPro" id="IPR050742">
    <property type="entry name" value="Helicase_Restrict-Modif_Enz"/>
</dbReference>
<evidence type="ECO:0000313" key="3">
    <source>
        <dbReference type="EMBL" id="EGC85154.1"/>
    </source>
</evidence>
<evidence type="ECO:0000259" key="2">
    <source>
        <dbReference type="PROSITE" id="PS51194"/>
    </source>
</evidence>
<dbReference type="SMART" id="SM00490">
    <property type="entry name" value="HELICc"/>
    <property type="match status" value="1"/>
</dbReference>
<name>F0HAK8_9BACT</name>
<dbReference type="SUPFAM" id="SSF52540">
    <property type="entry name" value="P-loop containing nucleoside triphosphate hydrolases"/>
    <property type="match status" value="2"/>
</dbReference>
<dbReference type="Proteomes" id="UP000003155">
    <property type="component" value="Unassembled WGS sequence"/>
</dbReference>
<dbReference type="GO" id="GO:0016787">
    <property type="term" value="F:hydrolase activity"/>
    <property type="evidence" value="ECO:0007669"/>
    <property type="project" value="InterPro"/>
</dbReference>
<keyword evidence="4" id="KW-1185">Reference proteome</keyword>
<keyword evidence="3" id="KW-0347">Helicase</keyword>
<evidence type="ECO:0000259" key="1">
    <source>
        <dbReference type="PROSITE" id="PS51192"/>
    </source>
</evidence>
<protein>
    <submittedName>
        <fullName evidence="3">Helicase C-terminal domain protein</fullName>
    </submittedName>
</protein>
<gene>
    <name evidence="3" type="ORF">HMPREF9303_0081</name>
</gene>
<dbReference type="SMART" id="SM00487">
    <property type="entry name" value="DEXDc"/>
    <property type="match status" value="1"/>
</dbReference>
<evidence type="ECO:0000313" key="4">
    <source>
        <dbReference type="Proteomes" id="UP000003155"/>
    </source>
</evidence>